<dbReference type="InterPro" id="IPR030949">
    <property type="entry name" value="ECF_S_folate_fam"/>
</dbReference>
<keyword evidence="1" id="KW-0472">Membrane</keyword>
<evidence type="ECO:0000313" key="2">
    <source>
        <dbReference type="EMBL" id="MBM6876956.1"/>
    </source>
</evidence>
<keyword evidence="1" id="KW-0812">Transmembrane</keyword>
<accession>A0ABS2G677</accession>
<keyword evidence="3" id="KW-1185">Reference proteome</keyword>
<feature type="transmembrane region" description="Helical" evidence="1">
    <location>
        <begin position="105"/>
        <end position="129"/>
    </location>
</feature>
<evidence type="ECO:0000313" key="3">
    <source>
        <dbReference type="Proteomes" id="UP000729290"/>
    </source>
</evidence>
<name>A0ABS2G677_9FIRM</name>
<dbReference type="NCBIfam" id="TIGR04518">
    <property type="entry name" value="ECF_S_folT_fam"/>
    <property type="match status" value="1"/>
</dbReference>
<keyword evidence="1" id="KW-1133">Transmembrane helix</keyword>
<gene>
    <name evidence="2" type="ORF">H9X83_02125</name>
</gene>
<comment type="caution">
    <text evidence="2">The sequence shown here is derived from an EMBL/GenBank/DDBJ whole genome shotgun (WGS) entry which is preliminary data.</text>
</comment>
<proteinExistence type="predicted"/>
<feature type="transmembrane region" description="Helical" evidence="1">
    <location>
        <begin position="141"/>
        <end position="163"/>
    </location>
</feature>
<reference evidence="2 3" key="1">
    <citation type="journal article" date="2021" name="Sci. Rep.">
        <title>The distribution of antibiotic resistance genes in chicken gut microbiota commensals.</title>
        <authorList>
            <person name="Juricova H."/>
            <person name="Matiasovicova J."/>
            <person name="Kubasova T."/>
            <person name="Cejkova D."/>
            <person name="Rychlik I."/>
        </authorList>
    </citation>
    <scope>NUCLEOTIDE SEQUENCE [LARGE SCALE GENOMIC DNA]</scope>
    <source>
        <strain evidence="2 3">An431b</strain>
    </source>
</reference>
<organism evidence="2 3">
    <name type="scientific">Anaerotignum lactatifermentans</name>
    <dbReference type="NCBI Taxonomy" id="160404"/>
    <lineage>
        <taxon>Bacteria</taxon>
        <taxon>Bacillati</taxon>
        <taxon>Bacillota</taxon>
        <taxon>Clostridia</taxon>
        <taxon>Lachnospirales</taxon>
        <taxon>Anaerotignaceae</taxon>
        <taxon>Anaerotignum</taxon>
    </lineage>
</organism>
<protein>
    <submittedName>
        <fullName evidence="2">Folate family ECF transporter S component</fullName>
    </submittedName>
</protein>
<feature type="transmembrane region" description="Helical" evidence="1">
    <location>
        <begin position="12"/>
        <end position="34"/>
    </location>
</feature>
<evidence type="ECO:0000256" key="1">
    <source>
        <dbReference type="SAM" id="Phobius"/>
    </source>
</evidence>
<dbReference type="RefSeq" id="WP_205133150.1">
    <property type="nucleotide sequence ID" value="NZ_JACSNT010000004.1"/>
</dbReference>
<feature type="transmembrane region" description="Helical" evidence="1">
    <location>
        <begin position="76"/>
        <end position="96"/>
    </location>
</feature>
<dbReference type="Gene3D" id="1.10.1760.20">
    <property type="match status" value="1"/>
</dbReference>
<dbReference type="Pfam" id="PF12822">
    <property type="entry name" value="ECF_trnsprt"/>
    <property type="match status" value="1"/>
</dbReference>
<dbReference type="InterPro" id="IPR024529">
    <property type="entry name" value="ECF_trnsprt_substrate-spec"/>
</dbReference>
<feature type="transmembrane region" description="Helical" evidence="1">
    <location>
        <begin position="41"/>
        <end position="64"/>
    </location>
</feature>
<sequence>MTVQKRFSTQQLVFMAVLIAMNIILSRFLSIAAWNLKIGFAFLPVVAAAIYMGPLQAAIVGALGDLLGATMFPIGAYFPGFTVTAFLVGLTYGYLLHKKQDWKRILLAVCLTEFVGSLLLNTFWISVLYGSPFFPLLYTRIFQVVVMGIVESVVIRSMTGVLVRLPHASRG</sequence>
<dbReference type="EMBL" id="JACSNV010000002">
    <property type="protein sequence ID" value="MBM6876956.1"/>
    <property type="molecule type" value="Genomic_DNA"/>
</dbReference>
<dbReference type="Proteomes" id="UP000729290">
    <property type="component" value="Unassembled WGS sequence"/>
</dbReference>